<proteinExistence type="predicted"/>
<dbReference type="EMBL" id="LFZO01000168">
    <property type="protein sequence ID" value="KXT12048.1"/>
    <property type="molecule type" value="Genomic_DNA"/>
</dbReference>
<organism evidence="1 2">
    <name type="scientific">Pseudocercospora musae</name>
    <dbReference type="NCBI Taxonomy" id="113226"/>
    <lineage>
        <taxon>Eukaryota</taxon>
        <taxon>Fungi</taxon>
        <taxon>Dikarya</taxon>
        <taxon>Ascomycota</taxon>
        <taxon>Pezizomycotina</taxon>
        <taxon>Dothideomycetes</taxon>
        <taxon>Dothideomycetidae</taxon>
        <taxon>Mycosphaerellales</taxon>
        <taxon>Mycosphaerellaceae</taxon>
        <taxon>Pseudocercospora</taxon>
    </lineage>
</organism>
<keyword evidence="2" id="KW-1185">Reference proteome</keyword>
<dbReference type="Proteomes" id="UP000073492">
    <property type="component" value="Unassembled WGS sequence"/>
</dbReference>
<protein>
    <submittedName>
        <fullName evidence="1">Uncharacterized protein</fullName>
    </submittedName>
</protein>
<gene>
    <name evidence="1" type="ORF">AC579_4698</name>
</gene>
<sequence>MGIRAVLDCGVDNGSHSDRNIMFDPVQKKCYIIDFERSSIKESHKGSEYGADLHRWIYQAP</sequence>
<comment type="caution">
    <text evidence="1">The sequence shown here is derived from an EMBL/GenBank/DDBJ whole genome shotgun (WGS) entry which is preliminary data.</text>
</comment>
<dbReference type="OrthoDB" id="3648779at2759"/>
<dbReference type="AlphaFoldDB" id="A0A139IBC2"/>
<evidence type="ECO:0000313" key="1">
    <source>
        <dbReference type="EMBL" id="KXT12048.1"/>
    </source>
</evidence>
<reference evidence="1 2" key="1">
    <citation type="submission" date="2015-07" db="EMBL/GenBank/DDBJ databases">
        <title>Comparative genomics of the Sigatoka disease complex on banana suggests a link between parallel evolutionary changes in Pseudocercospora fijiensis and Pseudocercospora eumusae and increased virulence on the banana host.</title>
        <authorList>
            <person name="Chang T.-C."/>
            <person name="Salvucci A."/>
            <person name="Crous P.W."/>
            <person name="Stergiopoulos I."/>
        </authorList>
    </citation>
    <scope>NUCLEOTIDE SEQUENCE [LARGE SCALE GENOMIC DNA]</scope>
    <source>
        <strain evidence="1 2">CBS 116634</strain>
    </source>
</reference>
<evidence type="ECO:0000313" key="2">
    <source>
        <dbReference type="Proteomes" id="UP000073492"/>
    </source>
</evidence>
<name>A0A139IBC2_9PEZI</name>
<accession>A0A139IBC2</accession>